<organism evidence="1 2">
    <name type="scientific">Phytophthora nicotianae P1976</name>
    <dbReference type="NCBI Taxonomy" id="1317066"/>
    <lineage>
        <taxon>Eukaryota</taxon>
        <taxon>Sar</taxon>
        <taxon>Stramenopiles</taxon>
        <taxon>Oomycota</taxon>
        <taxon>Peronosporomycetes</taxon>
        <taxon>Peronosporales</taxon>
        <taxon>Peronosporaceae</taxon>
        <taxon>Phytophthora</taxon>
    </lineage>
</organism>
<sequence length="103" mass="11888">QEKVGLDYVSRVIFHQPSETRFLCSFESIYVQTPTCFHTIRTPQHPPVSHECSRGIIHQATNHHFYQLQSELVTPQRYLEIQTTSSYTLVAPIVVEMTGSRVQ</sequence>
<dbReference type="Proteomes" id="UP000028582">
    <property type="component" value="Unassembled WGS sequence"/>
</dbReference>
<accession>A0A080ZJL2</accession>
<reference evidence="1 2" key="1">
    <citation type="submission" date="2013-11" db="EMBL/GenBank/DDBJ databases">
        <title>The Genome Sequence of Phytophthora parasitica P1976.</title>
        <authorList>
            <consortium name="The Broad Institute Genomics Platform"/>
            <person name="Russ C."/>
            <person name="Tyler B."/>
            <person name="Panabieres F."/>
            <person name="Shan W."/>
            <person name="Tripathy S."/>
            <person name="Grunwald N."/>
            <person name="Machado M."/>
            <person name="Johnson C.S."/>
            <person name="Walker B."/>
            <person name="Young S."/>
            <person name="Zeng Q."/>
            <person name="Gargeya S."/>
            <person name="Fitzgerald M."/>
            <person name="Haas B."/>
            <person name="Abouelleil A."/>
            <person name="Allen A.W."/>
            <person name="Alvarado L."/>
            <person name="Arachchi H.M."/>
            <person name="Berlin A.M."/>
            <person name="Chapman S.B."/>
            <person name="Gainer-Dewar J."/>
            <person name="Goldberg J."/>
            <person name="Griggs A."/>
            <person name="Gujja S."/>
            <person name="Hansen M."/>
            <person name="Howarth C."/>
            <person name="Imamovic A."/>
            <person name="Ireland A."/>
            <person name="Larimer J."/>
            <person name="McCowan C."/>
            <person name="Murphy C."/>
            <person name="Pearson M."/>
            <person name="Poon T.W."/>
            <person name="Priest M."/>
            <person name="Roberts A."/>
            <person name="Saif S."/>
            <person name="Shea T."/>
            <person name="Sisk P."/>
            <person name="Sykes S."/>
            <person name="Wortman J."/>
            <person name="Nusbaum C."/>
            <person name="Birren B."/>
        </authorList>
    </citation>
    <scope>NUCLEOTIDE SEQUENCE [LARGE SCALE GENOMIC DNA]</scope>
    <source>
        <strain evidence="1 2">P1976</strain>
    </source>
</reference>
<name>A0A080ZJL2_PHYNI</name>
<feature type="non-terminal residue" evidence="1">
    <location>
        <position position="1"/>
    </location>
</feature>
<comment type="caution">
    <text evidence="1">The sequence shown here is derived from an EMBL/GenBank/DDBJ whole genome shotgun (WGS) entry which is preliminary data.</text>
</comment>
<evidence type="ECO:0000313" key="2">
    <source>
        <dbReference type="Proteomes" id="UP000028582"/>
    </source>
</evidence>
<proteinExistence type="predicted"/>
<protein>
    <submittedName>
        <fullName evidence="1">Uncharacterized protein</fullName>
    </submittedName>
</protein>
<evidence type="ECO:0000313" key="1">
    <source>
        <dbReference type="EMBL" id="ETO66823.1"/>
    </source>
</evidence>
<dbReference type="EMBL" id="ANJA01002983">
    <property type="protein sequence ID" value="ETO66823.1"/>
    <property type="molecule type" value="Genomic_DNA"/>
</dbReference>
<dbReference type="AlphaFoldDB" id="A0A080ZJL2"/>
<gene>
    <name evidence="1" type="ORF">F444_16133</name>
</gene>